<dbReference type="Proteomes" id="UP001190700">
    <property type="component" value="Unassembled WGS sequence"/>
</dbReference>
<gene>
    <name evidence="2" type="ORF">CYMTET_32479</name>
</gene>
<feature type="compositionally biased region" description="Basic and acidic residues" evidence="1">
    <location>
        <begin position="114"/>
        <end position="129"/>
    </location>
</feature>
<comment type="caution">
    <text evidence="2">The sequence shown here is derived from an EMBL/GenBank/DDBJ whole genome shotgun (WGS) entry which is preliminary data.</text>
</comment>
<dbReference type="AlphaFoldDB" id="A0AAE0FEZ9"/>
<reference evidence="2 3" key="1">
    <citation type="journal article" date="2015" name="Genome Biol. Evol.">
        <title>Comparative Genomics of a Bacterivorous Green Alga Reveals Evolutionary Causalities and Consequences of Phago-Mixotrophic Mode of Nutrition.</title>
        <authorList>
            <person name="Burns J.A."/>
            <person name="Paasch A."/>
            <person name="Narechania A."/>
            <person name="Kim E."/>
        </authorList>
    </citation>
    <scope>NUCLEOTIDE SEQUENCE [LARGE SCALE GENOMIC DNA]</scope>
    <source>
        <strain evidence="2 3">PLY_AMNH</strain>
    </source>
</reference>
<protein>
    <submittedName>
        <fullName evidence="2">Uncharacterized protein</fullName>
    </submittedName>
</protein>
<sequence length="380" mass="42937">MVTDSGNGDAGLVLSTMGAKNLSEWIEQIFPESCKFGDSTAASDFMMQRLEQARHESRQLMHPNGVRVAVAMELLHAVVPHVSHGGLRNVLRHLIAELLPAVYRLKSKPQVPGSREEGCASTDDQKDTEPEPWWTQVQNPYFELDRNLQAERDEAVRRAEHAEARSSEDGKMSKMALIGGLKEKMTSSWMYKGVCFFGWLKKHRDKKQKQALDWAIRNKHKTRVSQYFYLWNQLTHAEFGRAVPIAVRRLCNEQPEIVQAISNETFVAALKQPQFREMITSPALLSALKQPQFLANFVSPIFVENLEKPDFVSGISKNEFLSALKEASFIRLISSKNFLAGLRKKSFFDFLVSLDFQRAASGARGAAQGEDDEPVREPDV</sequence>
<evidence type="ECO:0000313" key="3">
    <source>
        <dbReference type="Proteomes" id="UP001190700"/>
    </source>
</evidence>
<keyword evidence="3" id="KW-1185">Reference proteome</keyword>
<accession>A0AAE0FEZ9</accession>
<name>A0AAE0FEZ9_9CHLO</name>
<organism evidence="2 3">
    <name type="scientific">Cymbomonas tetramitiformis</name>
    <dbReference type="NCBI Taxonomy" id="36881"/>
    <lineage>
        <taxon>Eukaryota</taxon>
        <taxon>Viridiplantae</taxon>
        <taxon>Chlorophyta</taxon>
        <taxon>Pyramimonadophyceae</taxon>
        <taxon>Pyramimonadales</taxon>
        <taxon>Pyramimonadaceae</taxon>
        <taxon>Cymbomonas</taxon>
    </lineage>
</organism>
<evidence type="ECO:0000313" key="2">
    <source>
        <dbReference type="EMBL" id="KAK3258477.1"/>
    </source>
</evidence>
<proteinExistence type="predicted"/>
<evidence type="ECO:0000256" key="1">
    <source>
        <dbReference type="SAM" id="MobiDB-lite"/>
    </source>
</evidence>
<feature type="region of interest" description="Disordered" evidence="1">
    <location>
        <begin position="109"/>
        <end position="132"/>
    </location>
</feature>
<dbReference type="EMBL" id="LGRX02019502">
    <property type="protein sequence ID" value="KAK3258477.1"/>
    <property type="molecule type" value="Genomic_DNA"/>
</dbReference>